<evidence type="ECO:0000256" key="2">
    <source>
        <dbReference type="ARBA" id="ARBA00022472"/>
    </source>
</evidence>
<dbReference type="EMBL" id="CAMGYJ010000003">
    <property type="protein sequence ID" value="CAI0392178.1"/>
    <property type="molecule type" value="Genomic_DNA"/>
</dbReference>
<gene>
    <name evidence="4" type="ORF">LITE_LOCUS7440</name>
</gene>
<dbReference type="Gene3D" id="1.25.70.10">
    <property type="entry name" value="Transcription termination factor 3, mitochondrial"/>
    <property type="match status" value="1"/>
</dbReference>
<organism evidence="4 5">
    <name type="scientific">Linum tenue</name>
    <dbReference type="NCBI Taxonomy" id="586396"/>
    <lineage>
        <taxon>Eukaryota</taxon>
        <taxon>Viridiplantae</taxon>
        <taxon>Streptophyta</taxon>
        <taxon>Embryophyta</taxon>
        <taxon>Tracheophyta</taxon>
        <taxon>Spermatophyta</taxon>
        <taxon>Magnoliopsida</taxon>
        <taxon>eudicotyledons</taxon>
        <taxon>Gunneridae</taxon>
        <taxon>Pentapetalae</taxon>
        <taxon>rosids</taxon>
        <taxon>fabids</taxon>
        <taxon>Malpighiales</taxon>
        <taxon>Linaceae</taxon>
        <taxon>Linum</taxon>
    </lineage>
</organism>
<feature type="non-terminal residue" evidence="4">
    <location>
        <position position="1"/>
    </location>
</feature>
<dbReference type="AlphaFoldDB" id="A0AAV0I4J7"/>
<sequence length="276" mass="31510">NESTSNQHSSAVSYLINSWGLPLKSALHVSKLLKFQPQEQTGLALAFLKNYGFSQTQVSLLARNHPNLLVCNAEETIMPIFQFFESIGFLRSEVVKLVTNCPHLLGRSLEEYIKLGFLFLRDLLQSGYEEVVVVMKRAHYFMNQDVRTFLPPVINLLRRNGVHESGIRKLLFYCPGIFRMNLDKLNKVVGEAKEMGFEPGKMMFINVISTFASLEKSTRQGKFDVYMRWGLSEEEVSAAFQKRPFFLKPSEEQITGVMDLFVNKLRWGASLVAITL</sequence>
<name>A0AAV0I4J7_9ROSI</name>
<dbReference type="GO" id="GO:0003676">
    <property type="term" value="F:nucleic acid binding"/>
    <property type="evidence" value="ECO:0007669"/>
    <property type="project" value="InterPro"/>
</dbReference>
<dbReference type="InterPro" id="IPR003690">
    <property type="entry name" value="MTERF"/>
</dbReference>
<comment type="similarity">
    <text evidence="1">Belongs to the mTERF family.</text>
</comment>
<dbReference type="InterPro" id="IPR038538">
    <property type="entry name" value="MTERF_sf"/>
</dbReference>
<dbReference type="PANTHER" id="PTHR13068:SF166">
    <property type="entry name" value="TRANSCRIPTION TERMINATION FACTOR MTERF15, MITOCHONDRIAL-LIKE"/>
    <property type="match status" value="1"/>
</dbReference>
<evidence type="ECO:0000256" key="3">
    <source>
        <dbReference type="ARBA" id="ARBA00022946"/>
    </source>
</evidence>
<accession>A0AAV0I4J7</accession>
<evidence type="ECO:0000256" key="1">
    <source>
        <dbReference type="ARBA" id="ARBA00007692"/>
    </source>
</evidence>
<reference evidence="4" key="1">
    <citation type="submission" date="2022-08" db="EMBL/GenBank/DDBJ databases">
        <authorList>
            <person name="Gutierrez-Valencia J."/>
        </authorList>
    </citation>
    <scope>NUCLEOTIDE SEQUENCE</scope>
</reference>
<evidence type="ECO:0000313" key="5">
    <source>
        <dbReference type="Proteomes" id="UP001154282"/>
    </source>
</evidence>
<evidence type="ECO:0000313" key="4">
    <source>
        <dbReference type="EMBL" id="CAI0392178.1"/>
    </source>
</evidence>
<dbReference type="Pfam" id="PF02536">
    <property type="entry name" value="mTERF"/>
    <property type="match status" value="1"/>
</dbReference>
<protein>
    <submittedName>
        <fullName evidence="4">Uncharacterized protein</fullName>
    </submittedName>
</protein>
<keyword evidence="5" id="KW-1185">Reference proteome</keyword>
<comment type="caution">
    <text evidence="4">The sequence shown here is derived from an EMBL/GenBank/DDBJ whole genome shotgun (WGS) entry which is preliminary data.</text>
</comment>
<proteinExistence type="inferred from homology"/>
<keyword evidence="2" id="KW-0805">Transcription regulation</keyword>
<keyword evidence="2" id="KW-0806">Transcription termination</keyword>
<dbReference type="GO" id="GO:0006353">
    <property type="term" value="P:DNA-templated transcription termination"/>
    <property type="evidence" value="ECO:0007669"/>
    <property type="project" value="UniProtKB-KW"/>
</dbReference>
<dbReference type="Proteomes" id="UP001154282">
    <property type="component" value="Unassembled WGS sequence"/>
</dbReference>
<dbReference type="PANTHER" id="PTHR13068">
    <property type="entry name" value="CGI-12 PROTEIN-RELATED"/>
    <property type="match status" value="1"/>
</dbReference>
<dbReference type="SMART" id="SM00733">
    <property type="entry name" value="Mterf"/>
    <property type="match status" value="4"/>
</dbReference>
<keyword evidence="3" id="KW-0809">Transit peptide</keyword>
<keyword evidence="2" id="KW-0804">Transcription</keyword>